<keyword evidence="2" id="KW-1133">Transmembrane helix</keyword>
<dbReference type="SUPFAM" id="SSF53850">
    <property type="entry name" value="Periplasmic binding protein-like II"/>
    <property type="match status" value="1"/>
</dbReference>
<proteinExistence type="predicted"/>
<dbReference type="InterPro" id="IPR024370">
    <property type="entry name" value="PBP_domain"/>
</dbReference>
<evidence type="ECO:0000256" key="1">
    <source>
        <dbReference type="ARBA" id="ARBA00022729"/>
    </source>
</evidence>
<dbReference type="EMBL" id="CABGHF010000034">
    <property type="protein sequence ID" value="VUS95980.1"/>
    <property type="molecule type" value="Genomic_DNA"/>
</dbReference>
<dbReference type="RefSeq" id="WP_142463669.1">
    <property type="nucleotide sequence ID" value="NZ_CABGHF010000034.1"/>
</dbReference>
<reference evidence="4 5" key="1">
    <citation type="submission" date="2019-07" db="EMBL/GenBank/DDBJ databases">
        <authorList>
            <person name="Brisse S."/>
            <person name="Rodrigues C."/>
            <person name="Thorpe H."/>
        </authorList>
    </citation>
    <scope>NUCLEOTIDE SEQUENCE [LARGE SCALE GENOMIC DNA]</scope>
    <source>
        <strain evidence="4">SB6408</strain>
    </source>
</reference>
<organism evidence="4 5">
    <name type="scientific">Klebsiella spallanzanii</name>
    <dbReference type="NCBI Taxonomy" id="2587528"/>
    <lineage>
        <taxon>Bacteria</taxon>
        <taxon>Pseudomonadati</taxon>
        <taxon>Pseudomonadota</taxon>
        <taxon>Gammaproteobacteria</taxon>
        <taxon>Enterobacterales</taxon>
        <taxon>Enterobacteriaceae</taxon>
        <taxon>Klebsiella/Raoultella group</taxon>
        <taxon>Klebsiella</taxon>
    </lineage>
</organism>
<feature type="transmembrane region" description="Helical" evidence="2">
    <location>
        <begin position="48"/>
        <end position="67"/>
    </location>
</feature>
<evidence type="ECO:0000256" key="2">
    <source>
        <dbReference type="SAM" id="Phobius"/>
    </source>
</evidence>
<dbReference type="PANTHER" id="PTHR30570">
    <property type="entry name" value="PERIPLASMIC PHOSPHATE BINDING COMPONENT OF PHOSPHATE ABC TRANSPORTER"/>
    <property type="match status" value="1"/>
</dbReference>
<dbReference type="Proteomes" id="UP000318370">
    <property type="component" value="Unassembled WGS sequence"/>
</dbReference>
<feature type="transmembrane region" description="Helical" evidence="2">
    <location>
        <begin position="171"/>
        <end position="193"/>
    </location>
</feature>
<feature type="domain" description="PBP" evidence="3">
    <location>
        <begin position="284"/>
        <end position="481"/>
    </location>
</feature>
<evidence type="ECO:0000313" key="5">
    <source>
        <dbReference type="Proteomes" id="UP000318370"/>
    </source>
</evidence>
<dbReference type="PANTHER" id="PTHR30570:SF1">
    <property type="entry name" value="PHOSPHATE-BINDING PROTEIN PSTS"/>
    <property type="match status" value="1"/>
</dbReference>
<evidence type="ECO:0000313" key="4">
    <source>
        <dbReference type="EMBL" id="VUS95980.1"/>
    </source>
</evidence>
<dbReference type="AlphaFoldDB" id="A0A564MQ08"/>
<keyword evidence="1" id="KW-0732">Signal</keyword>
<keyword evidence="2" id="KW-0812">Transmembrane</keyword>
<dbReference type="Gene3D" id="3.40.190.10">
    <property type="entry name" value="Periplasmic binding protein-like II"/>
    <property type="match status" value="2"/>
</dbReference>
<feature type="transmembrane region" description="Helical" evidence="2">
    <location>
        <begin position="138"/>
        <end position="159"/>
    </location>
</feature>
<protein>
    <submittedName>
        <fullName evidence="4">Phosphate-binding protein PstS 1</fullName>
    </submittedName>
</protein>
<dbReference type="Pfam" id="PF12849">
    <property type="entry name" value="PBP_like_2"/>
    <property type="match status" value="1"/>
</dbReference>
<dbReference type="InterPro" id="IPR050811">
    <property type="entry name" value="Phosphate_ABC_transporter"/>
</dbReference>
<name>A0A564MQ08_9ENTR</name>
<feature type="transmembrane region" description="Helical" evidence="2">
    <location>
        <begin position="87"/>
        <end position="104"/>
    </location>
</feature>
<gene>
    <name evidence="4" type="primary">pstS1_2</name>
    <name evidence="4" type="ORF">SB6408_01651</name>
</gene>
<sequence length="500" mass="55483">MKNAKWLFLSIMLAFTGVPILTHVVALVLAMVGGGLALVAGLFGESQIVATAILYLVFAAGAALMFAGGRVWADKSESASLAGWRQSLLLLPALMALLTWIIMLQRAGLSFQRLNFIWMSTSLLPWFGMSVVSALTDWYWGIVVLPVGSQLCFTLGYYWPHRRSPIVRGAYICRSIMLSIIALLVAYAAWQAWLREEKYPSVSRNNSVLESINTGDYAPGSRSKLTPLQGPPQLRFTKNWPRMAGATAAYPLYASAFYALNTFPAEFSIRDSLYETRTPSAYSNIIDNEVDIIFVAQPSSGQKQRAQDAGVKLIYTPFAREAFVFIANQNNPVQSLSEEQIRAIFSGKITRWNEVGGADKAIQPWQRPEDSGSQTVMLAKVMRGEPMLPPKETEFASAMEGVIHEVAEYQNTRGAIGYTFRYYATQMNSNKNIKLLSINGIAPTVENIRNGSYPYTVDVYMVTREHASTETQKLVAWFLSPQGQRLVQDVGYVPLYPAAK</sequence>
<feature type="transmembrane region" description="Helical" evidence="2">
    <location>
        <begin position="6"/>
        <end position="39"/>
    </location>
</feature>
<keyword evidence="2" id="KW-0472">Membrane</keyword>
<evidence type="ECO:0000259" key="3">
    <source>
        <dbReference type="Pfam" id="PF12849"/>
    </source>
</evidence>
<accession>A0A564MQ08</accession>